<name>A0ABV2AXF7_9GAMM</name>
<protein>
    <recommendedName>
        <fullName evidence="5">ImmA/IrrE family metallo-endopeptidase</fullName>
    </recommendedName>
</protein>
<accession>A0ABV2AXF7</accession>
<dbReference type="Pfam" id="PF04471">
    <property type="entry name" value="Mrr_cat"/>
    <property type="match status" value="1"/>
</dbReference>
<organism evidence="3 4">
    <name type="scientific">Salinisphaera dokdonensis CL-ES53</name>
    <dbReference type="NCBI Taxonomy" id="1304272"/>
    <lineage>
        <taxon>Bacteria</taxon>
        <taxon>Pseudomonadati</taxon>
        <taxon>Pseudomonadota</taxon>
        <taxon>Gammaproteobacteria</taxon>
        <taxon>Salinisphaerales</taxon>
        <taxon>Salinisphaeraceae</taxon>
        <taxon>Salinisphaera</taxon>
    </lineage>
</organism>
<dbReference type="InterPro" id="IPR007560">
    <property type="entry name" value="Restrct_endonuc_IV_Mrr"/>
</dbReference>
<evidence type="ECO:0000313" key="3">
    <source>
        <dbReference type="EMBL" id="MES1927957.1"/>
    </source>
</evidence>
<feature type="domain" description="IrrE N-terminal-like" evidence="2">
    <location>
        <begin position="294"/>
        <end position="417"/>
    </location>
</feature>
<dbReference type="EMBL" id="APND01000001">
    <property type="protein sequence ID" value="MES1927957.1"/>
    <property type="molecule type" value="Genomic_DNA"/>
</dbReference>
<dbReference type="Proteomes" id="UP001460888">
    <property type="component" value="Unassembled WGS sequence"/>
</dbReference>
<evidence type="ECO:0008006" key="5">
    <source>
        <dbReference type="Google" id="ProtNLM"/>
    </source>
</evidence>
<keyword evidence="4" id="KW-1185">Reference proteome</keyword>
<comment type="caution">
    <text evidence="3">The sequence shown here is derived from an EMBL/GenBank/DDBJ whole genome shotgun (WGS) entry which is preliminary data.</text>
</comment>
<dbReference type="RefSeq" id="WP_353108738.1">
    <property type="nucleotide sequence ID" value="NZ_APND01000001.1"/>
</dbReference>
<gene>
    <name evidence="3" type="ORF">SADO_01840</name>
</gene>
<dbReference type="PANTHER" id="PTHR43236">
    <property type="entry name" value="ANTITOXIN HIGA1"/>
    <property type="match status" value="1"/>
</dbReference>
<evidence type="ECO:0000259" key="1">
    <source>
        <dbReference type="Pfam" id="PF04471"/>
    </source>
</evidence>
<dbReference type="InterPro" id="IPR052345">
    <property type="entry name" value="Rad_response_metalloprotease"/>
</dbReference>
<proteinExistence type="predicted"/>
<dbReference type="Pfam" id="PF06114">
    <property type="entry name" value="Peptidase_M78"/>
    <property type="match status" value="1"/>
</dbReference>
<dbReference type="InterPro" id="IPR010359">
    <property type="entry name" value="IrrE_HExxH"/>
</dbReference>
<dbReference type="Gene3D" id="1.10.10.2910">
    <property type="match status" value="1"/>
</dbReference>
<reference evidence="3 4" key="1">
    <citation type="submission" date="2013-03" db="EMBL/GenBank/DDBJ databases">
        <title>Salinisphaera dokdonensis CL-ES53 Genome Sequencing.</title>
        <authorList>
            <person name="Li C."/>
            <person name="Lai Q."/>
            <person name="Shao Z."/>
        </authorList>
    </citation>
    <scope>NUCLEOTIDE SEQUENCE [LARGE SCALE GENOMIC DNA]</scope>
    <source>
        <strain evidence="3 4">CL-ES53</strain>
    </source>
</reference>
<feature type="domain" description="Restriction endonuclease type IV Mrr" evidence="1">
    <location>
        <begin position="34"/>
        <end position="128"/>
    </location>
</feature>
<sequence>MNTTKKGDRLEDRAFSDIKKQIAEDRFFAKKEYCEIFRKKGYYSRDRKKNIVFDISVEVTLAGEDRYSLLFLFECKNYGHSIPVDDVEEFFSKIQQVSGANCKGIVLSESFYQEGSFEFAKSKGIGLLRYFGDDDREWVLTRSPSSMALAKFGSFDKSSIYQALRDKDYKSKYFDFYGYVGGAYTVSLREFFQSLAKFSASSATLDALSHVEKATTDLKPFVPYLHEGQIEQVALHLLTEVNYETGSVPLNEVCHLFRKRFGLVVEHGSRLETGVLGQISFEPDLVSIDTYQASTPERGRFTLAHELGHFSLRHREFMRRETCHEEDIEIESSGGVELRDIRRLEWQANYFASCLLLPKKQFEEELLKQVSLHGLFDRGYGLLYLDHQPCNIATFCKVTAPLMRLFQVSRSVVKLRLLKLGFLNELVVSKH</sequence>
<evidence type="ECO:0000313" key="4">
    <source>
        <dbReference type="Proteomes" id="UP001460888"/>
    </source>
</evidence>
<dbReference type="PANTHER" id="PTHR43236:SF1">
    <property type="entry name" value="BLL7220 PROTEIN"/>
    <property type="match status" value="1"/>
</dbReference>
<evidence type="ECO:0000259" key="2">
    <source>
        <dbReference type="Pfam" id="PF06114"/>
    </source>
</evidence>